<sequence length="940" mass="102806">MQTHKKLLALAIAAAAAHPAFADEQPEIGDAALEEVVVTGSRIQRSTFDTPAPTSVIDSESIKMSGELNLNEVLSTMPQFGEGFDATSGSYSFGNSGLNVLNLRDLGVQRTLALVNGKRPVQITADDNTMVSEIGMIPSELVQRVEVQTGGASAVYGADAVAGVVNFILKDDFEGISLRSQIGDSEAGGGANKAVTLTLGENFANGRGNFAASVDYFEEKPLYFRDRKNAAGRMRFMTNPADTGPNDGIPDKIIAEGVTYADFNIAGNTFGLWTAADDTSWYQLDGDEASLRTPASAIADGWMTIDGSGFDPNAYNMARGPYERLNAYTRAHFDISDSTRISADLMYSKTDSYDEIDPDFISSNWYEVVDGQANGIAVPDSVQQVLDGHDYAWLAVPYTFDEAGPRWHTNEREYLSASVTLEGELQNGWKWDTYLTSGYTKAELVQGNQFRLDRIERETFSLIGSCAEAGNCPEFSPFEPASREVLDYIMAKHSTSTDVKQHAFSANLSGGLFSLPAGEVMFSAGAEARYESLDYQPSTLWSSGLLTSMQTPIDNRSRNVREAYGELLVPLLADLPAVQSLEFEAALRGAEYSTESANFGSWKTGLNWAINDSVRLRTVYSMAVRAPQLGEMFLGTSIGYEGLTDPCDSAEINGGPDDGRRKANCQALGIEEGWDSNLKGLRGKVISEGNEALKEEEATTFTAGIVFTPTFVEGLNVSLDYFDIDMTDMIVRFGANANMEYCVDMETIDNDFCALVVRADNGDVLSVRDTFINSDGARRRGVDIEADYLFGLNALGLPGDLRLNLVATHQLESSYTELNLVTGKEETTDYAGNYYTPDWKANFSTTYSIDDLTVMLTTRYTAGGPIELDGNPDRFSKPETPDSLYYNLWTGYQFSESTEGYFGINNLTDERWTDHPYTSYGSANYSLLGRYLYAGVTMNF</sequence>
<dbReference type="Proteomes" id="UP001596425">
    <property type="component" value="Unassembled WGS sequence"/>
</dbReference>
<dbReference type="Gene3D" id="2.40.170.20">
    <property type="entry name" value="TonB-dependent receptor, beta-barrel domain"/>
    <property type="match status" value="1"/>
</dbReference>
<keyword evidence="4 8" id="KW-0812">Transmembrane</keyword>
<dbReference type="Pfam" id="PF00593">
    <property type="entry name" value="TonB_dep_Rec_b-barrel"/>
    <property type="match status" value="1"/>
</dbReference>
<dbReference type="Gene3D" id="2.170.130.10">
    <property type="entry name" value="TonB-dependent receptor, plug domain"/>
    <property type="match status" value="1"/>
</dbReference>
<feature type="domain" description="TonB-dependent receptor-like beta-barrel" evidence="11">
    <location>
        <begin position="384"/>
        <end position="907"/>
    </location>
</feature>
<keyword evidence="14" id="KW-1185">Reference proteome</keyword>
<evidence type="ECO:0000259" key="11">
    <source>
        <dbReference type="Pfam" id="PF00593"/>
    </source>
</evidence>
<evidence type="ECO:0000256" key="2">
    <source>
        <dbReference type="ARBA" id="ARBA00022448"/>
    </source>
</evidence>
<feature type="domain" description="TonB-dependent receptor plug" evidence="12">
    <location>
        <begin position="48"/>
        <end position="164"/>
    </location>
</feature>
<feature type="signal peptide" evidence="10">
    <location>
        <begin position="1"/>
        <end position="22"/>
    </location>
</feature>
<evidence type="ECO:0000256" key="1">
    <source>
        <dbReference type="ARBA" id="ARBA00004571"/>
    </source>
</evidence>
<accession>A0ABW1YK49</accession>
<comment type="caution">
    <text evidence="13">The sequence shown here is derived from an EMBL/GenBank/DDBJ whole genome shotgun (WGS) entry which is preliminary data.</text>
</comment>
<comment type="similarity">
    <text evidence="8 9">Belongs to the TonB-dependent receptor family.</text>
</comment>
<dbReference type="RefSeq" id="WP_193191888.1">
    <property type="nucleotide sequence ID" value="NZ_JACZFR010000025.1"/>
</dbReference>
<dbReference type="InterPro" id="IPR039426">
    <property type="entry name" value="TonB-dep_rcpt-like"/>
</dbReference>
<reference evidence="14" key="1">
    <citation type="journal article" date="2019" name="Int. J. Syst. Evol. Microbiol.">
        <title>The Global Catalogue of Microorganisms (GCM) 10K type strain sequencing project: providing services to taxonomists for standard genome sequencing and annotation.</title>
        <authorList>
            <consortium name="The Broad Institute Genomics Platform"/>
            <consortium name="The Broad Institute Genome Sequencing Center for Infectious Disease"/>
            <person name="Wu L."/>
            <person name="Ma J."/>
        </authorList>
    </citation>
    <scope>NUCLEOTIDE SEQUENCE [LARGE SCALE GENOMIC DNA]</scope>
    <source>
        <strain evidence="14">CGMCC 1.13718</strain>
    </source>
</reference>
<dbReference type="SUPFAM" id="SSF56935">
    <property type="entry name" value="Porins"/>
    <property type="match status" value="1"/>
</dbReference>
<dbReference type="EMBL" id="JBHSVR010000001">
    <property type="protein sequence ID" value="MFC6632783.1"/>
    <property type="molecule type" value="Genomic_DNA"/>
</dbReference>
<protein>
    <submittedName>
        <fullName evidence="13">TonB-dependent receptor domain-containing protein</fullName>
    </submittedName>
</protein>
<keyword evidence="3 8" id="KW-1134">Transmembrane beta strand</keyword>
<keyword evidence="13" id="KW-0675">Receptor</keyword>
<name>A0ABW1YK49_9GAMM</name>
<evidence type="ECO:0000256" key="10">
    <source>
        <dbReference type="SAM" id="SignalP"/>
    </source>
</evidence>
<evidence type="ECO:0000256" key="8">
    <source>
        <dbReference type="PROSITE-ProRule" id="PRU01360"/>
    </source>
</evidence>
<keyword evidence="5 9" id="KW-0798">TonB box</keyword>
<dbReference type="Pfam" id="PF07715">
    <property type="entry name" value="Plug"/>
    <property type="match status" value="1"/>
</dbReference>
<evidence type="ECO:0000259" key="12">
    <source>
        <dbReference type="Pfam" id="PF07715"/>
    </source>
</evidence>
<feature type="chain" id="PRO_5045338928" evidence="10">
    <location>
        <begin position="23"/>
        <end position="940"/>
    </location>
</feature>
<keyword evidence="2 8" id="KW-0813">Transport</keyword>
<evidence type="ECO:0000256" key="7">
    <source>
        <dbReference type="ARBA" id="ARBA00023237"/>
    </source>
</evidence>
<dbReference type="InterPro" id="IPR037066">
    <property type="entry name" value="Plug_dom_sf"/>
</dbReference>
<keyword evidence="7 8" id="KW-0998">Cell outer membrane</keyword>
<evidence type="ECO:0000313" key="14">
    <source>
        <dbReference type="Proteomes" id="UP001596425"/>
    </source>
</evidence>
<dbReference type="InterPro" id="IPR000531">
    <property type="entry name" value="Beta-barrel_TonB"/>
</dbReference>
<dbReference type="InterPro" id="IPR036942">
    <property type="entry name" value="Beta-barrel_TonB_sf"/>
</dbReference>
<evidence type="ECO:0000256" key="3">
    <source>
        <dbReference type="ARBA" id="ARBA00022452"/>
    </source>
</evidence>
<organism evidence="13 14">
    <name type="scientific">Microbulbifer taiwanensis</name>
    <dbReference type="NCBI Taxonomy" id="986746"/>
    <lineage>
        <taxon>Bacteria</taxon>
        <taxon>Pseudomonadati</taxon>
        <taxon>Pseudomonadota</taxon>
        <taxon>Gammaproteobacteria</taxon>
        <taxon>Cellvibrionales</taxon>
        <taxon>Microbulbiferaceae</taxon>
        <taxon>Microbulbifer</taxon>
    </lineage>
</organism>
<keyword evidence="10" id="KW-0732">Signal</keyword>
<dbReference type="PANTHER" id="PTHR47234:SF2">
    <property type="entry name" value="TONB-DEPENDENT RECEPTOR"/>
    <property type="match status" value="1"/>
</dbReference>
<proteinExistence type="inferred from homology"/>
<gene>
    <name evidence="13" type="ORF">ACFQBM_05805</name>
</gene>
<evidence type="ECO:0000313" key="13">
    <source>
        <dbReference type="EMBL" id="MFC6632783.1"/>
    </source>
</evidence>
<dbReference type="InterPro" id="IPR012910">
    <property type="entry name" value="Plug_dom"/>
</dbReference>
<keyword evidence="6 8" id="KW-0472">Membrane</keyword>
<evidence type="ECO:0000256" key="4">
    <source>
        <dbReference type="ARBA" id="ARBA00022692"/>
    </source>
</evidence>
<evidence type="ECO:0000256" key="6">
    <source>
        <dbReference type="ARBA" id="ARBA00023136"/>
    </source>
</evidence>
<comment type="subcellular location">
    <subcellularLocation>
        <location evidence="1 8">Cell outer membrane</location>
        <topology evidence="1 8">Multi-pass membrane protein</topology>
    </subcellularLocation>
</comment>
<dbReference type="PANTHER" id="PTHR47234">
    <property type="match status" value="1"/>
</dbReference>
<dbReference type="PROSITE" id="PS52016">
    <property type="entry name" value="TONB_DEPENDENT_REC_3"/>
    <property type="match status" value="1"/>
</dbReference>
<evidence type="ECO:0000256" key="5">
    <source>
        <dbReference type="ARBA" id="ARBA00023077"/>
    </source>
</evidence>
<evidence type="ECO:0000256" key="9">
    <source>
        <dbReference type="RuleBase" id="RU003357"/>
    </source>
</evidence>